<dbReference type="EMBL" id="PQIB02000005">
    <property type="protein sequence ID" value="RLN18198.1"/>
    <property type="molecule type" value="Genomic_DNA"/>
</dbReference>
<name>A0A3L6SB31_PANMI</name>
<dbReference type="Gene3D" id="3.50.50.60">
    <property type="entry name" value="FAD/NAD(P)-binding domain"/>
    <property type="match status" value="1"/>
</dbReference>
<dbReference type="SUPFAM" id="SSF51905">
    <property type="entry name" value="FAD/NAD(P)-binding domain"/>
    <property type="match status" value="1"/>
</dbReference>
<reference evidence="2" key="1">
    <citation type="journal article" date="2019" name="Nat. Commun.">
        <title>The genome of broomcorn millet.</title>
        <authorList>
            <person name="Zou C."/>
            <person name="Miki D."/>
            <person name="Li D."/>
            <person name="Tang Q."/>
            <person name="Xiao L."/>
            <person name="Rajput S."/>
            <person name="Deng P."/>
            <person name="Jia W."/>
            <person name="Huang R."/>
            <person name="Zhang M."/>
            <person name="Sun Y."/>
            <person name="Hu J."/>
            <person name="Fu X."/>
            <person name="Schnable P.S."/>
            <person name="Li F."/>
            <person name="Zhang H."/>
            <person name="Feng B."/>
            <person name="Zhu X."/>
            <person name="Liu R."/>
            <person name="Schnable J.C."/>
            <person name="Zhu J.-K."/>
            <person name="Zhang H."/>
        </authorList>
    </citation>
    <scope>NUCLEOTIDE SEQUENCE [LARGE SCALE GENOMIC DNA]</scope>
</reference>
<protein>
    <recommendedName>
        <fullName evidence="3">Tuberculostearic acid methyltransferase UfaA1-like</fullName>
    </recommendedName>
</protein>
<gene>
    <name evidence="1" type="ORF">C2845_PM02G22350</name>
</gene>
<sequence length="797" mass="90423">MPKREGYMGAKEASGKVLEVTSPNMMEWFEGLGVEIERSDMSFSVSTLLDRNRDFEWGTPNGISSFLAQKRNSLSPSFWRMVVEIFKFKNHALKYLEDLEKNPDLDHNETLGQFISVYGYSKLFQDAYLIPMCAYLWSYPSQGVLGLPASFVLSYCRDNHLLELFGRPQWHTVKGQSESFMNKVREELKCMGCQIKTGCEVKSVSSLEGGYKVLEVDGSEEMYDQIMFSVPAPDALEILGAEATHDELRILGAFHYTNSLHGPRCIPPPGCKFDATEVVGMECQELSGDNKQGSNIGSARPFLVTLNPTRVPDHVLHKWNTSHPNPSVAATKASLELSYIQGKRGLWFCGSYQGYGFHEDSVKAAKAAAAGLLGKKCDLLMNPKVMVPSWTEAGARLVVARFLDQYVSVGGLSFMISLIEEGGTTFSFGKACKKCHVKSVMQIHDPRFYWKIATEADLGLADAYINGYFSFPHQREGLLNLFLILIANRDVHKSSTNIASKRKNTVKQSRRNISKHYDLSNDFFALFLDPTMNYSSGIFKVEDESLEAAQLRKVRVLIDKANVERDHHVLEIGSGWGTLAIEVVKRTRCKYTGITLSEEQLKYAQRKVKEAGLEDHVTFLLCDYRHIPTCHKYDRIISCEMIEHVGHEYMNGFFSSCEYHLAEDGLFVLQFSSIPEERYDEYRRSSDFIKEYIFPGACLPSLARVTSAMSKASRLCIEHVENIGYHYYPTLMRWMDNLTDNRDKVLALGFDDRFIRTWEYYFIYSAAGFKSRTLGNYQIVFSRPGNDKLPNYVVAVL</sequence>
<evidence type="ECO:0000313" key="2">
    <source>
        <dbReference type="Proteomes" id="UP000275267"/>
    </source>
</evidence>
<dbReference type="AlphaFoldDB" id="A0A3L6SB31"/>
<dbReference type="CDD" id="cd02440">
    <property type="entry name" value="AdoMet_MTases"/>
    <property type="match status" value="1"/>
</dbReference>
<dbReference type="PANTHER" id="PTHR43675">
    <property type="entry name" value="ARSENITE METHYLTRANSFERASE"/>
    <property type="match status" value="1"/>
</dbReference>
<accession>A0A3L6SB31</accession>
<dbReference type="SUPFAM" id="SSF53335">
    <property type="entry name" value="S-adenosyl-L-methionine-dependent methyltransferases"/>
    <property type="match status" value="1"/>
</dbReference>
<dbReference type="GO" id="GO:0008168">
    <property type="term" value="F:methyltransferase activity"/>
    <property type="evidence" value="ECO:0007669"/>
    <property type="project" value="TreeGrafter"/>
</dbReference>
<evidence type="ECO:0000313" key="1">
    <source>
        <dbReference type="EMBL" id="RLN18198.1"/>
    </source>
</evidence>
<dbReference type="STRING" id="4540.A0A3L6SB31"/>
<dbReference type="PANTHER" id="PTHR43675:SF30">
    <property type="entry name" value="CYCLOPROPANE-FATTY-ACYL-PHOSPHOLIPID SYNTHASE"/>
    <property type="match status" value="1"/>
</dbReference>
<dbReference type="InterPro" id="IPR036188">
    <property type="entry name" value="FAD/NAD-bd_sf"/>
</dbReference>
<dbReference type="Gene3D" id="1.10.405.20">
    <property type="match status" value="1"/>
</dbReference>
<proteinExistence type="predicted"/>
<dbReference type="OrthoDB" id="5977668at2759"/>
<keyword evidence="2" id="KW-1185">Reference proteome</keyword>
<dbReference type="Proteomes" id="UP000275267">
    <property type="component" value="Unassembled WGS sequence"/>
</dbReference>
<dbReference type="InterPro" id="IPR029063">
    <property type="entry name" value="SAM-dependent_MTases_sf"/>
</dbReference>
<comment type="caution">
    <text evidence="1">The sequence shown here is derived from an EMBL/GenBank/DDBJ whole genome shotgun (WGS) entry which is preliminary data.</text>
</comment>
<evidence type="ECO:0008006" key="3">
    <source>
        <dbReference type="Google" id="ProtNLM"/>
    </source>
</evidence>
<dbReference type="InterPro" id="IPR026669">
    <property type="entry name" value="Arsenite_MeTrfase-like"/>
</dbReference>
<dbReference type="Pfam" id="PF02353">
    <property type="entry name" value="CMAS"/>
    <property type="match status" value="1"/>
</dbReference>
<organism evidence="1 2">
    <name type="scientific">Panicum miliaceum</name>
    <name type="common">Proso millet</name>
    <name type="synonym">Broomcorn millet</name>
    <dbReference type="NCBI Taxonomy" id="4540"/>
    <lineage>
        <taxon>Eukaryota</taxon>
        <taxon>Viridiplantae</taxon>
        <taxon>Streptophyta</taxon>
        <taxon>Embryophyta</taxon>
        <taxon>Tracheophyta</taxon>
        <taxon>Spermatophyta</taxon>
        <taxon>Magnoliopsida</taxon>
        <taxon>Liliopsida</taxon>
        <taxon>Poales</taxon>
        <taxon>Poaceae</taxon>
        <taxon>PACMAD clade</taxon>
        <taxon>Panicoideae</taxon>
        <taxon>Panicodae</taxon>
        <taxon>Paniceae</taxon>
        <taxon>Panicinae</taxon>
        <taxon>Panicum</taxon>
        <taxon>Panicum sect. Panicum</taxon>
    </lineage>
</organism>
<dbReference type="Gene3D" id="3.40.50.150">
    <property type="entry name" value="Vaccinia Virus protein VP39"/>
    <property type="match status" value="1"/>
</dbReference>